<dbReference type="Pfam" id="PF01171">
    <property type="entry name" value="ATP_bind_3"/>
    <property type="match status" value="1"/>
</dbReference>
<dbReference type="GO" id="GO:0005524">
    <property type="term" value="F:ATP binding"/>
    <property type="evidence" value="ECO:0007669"/>
    <property type="project" value="UniProtKB-UniRule"/>
</dbReference>
<organism evidence="8 9">
    <name type="scientific">Rosistilla oblonga</name>
    <dbReference type="NCBI Taxonomy" id="2527990"/>
    <lineage>
        <taxon>Bacteria</taxon>
        <taxon>Pseudomonadati</taxon>
        <taxon>Planctomycetota</taxon>
        <taxon>Planctomycetia</taxon>
        <taxon>Pirellulales</taxon>
        <taxon>Pirellulaceae</taxon>
        <taxon>Rosistilla</taxon>
    </lineage>
</organism>
<comment type="function">
    <text evidence="6">Ligates lysine onto the cytidine present at position 34 of the AUA codon-specific tRNA(Ile) that contains the anticodon CAU, in an ATP-dependent manner. Cytidine is converted to lysidine, thus changing the amino acid specificity of the tRNA from methionine to isoleucine.</text>
</comment>
<evidence type="ECO:0000313" key="9">
    <source>
        <dbReference type="Proteomes" id="UP000316770"/>
    </source>
</evidence>
<keyword evidence="4 6" id="KW-0067">ATP-binding</keyword>
<dbReference type="AlphaFoldDB" id="A0A518J231"/>
<evidence type="ECO:0000256" key="5">
    <source>
        <dbReference type="ARBA" id="ARBA00048539"/>
    </source>
</evidence>
<evidence type="ECO:0000256" key="2">
    <source>
        <dbReference type="ARBA" id="ARBA00022694"/>
    </source>
</evidence>
<name>A0A518J231_9BACT</name>
<dbReference type="EC" id="6.3.4.19" evidence="6"/>
<proteinExistence type="inferred from homology"/>
<keyword evidence="9" id="KW-1185">Reference proteome</keyword>
<keyword evidence="2 6" id="KW-0819">tRNA processing</keyword>
<comment type="domain">
    <text evidence="6">The N-terminal region contains the highly conserved SGGXDS motif, predicted to be a P-loop motif involved in ATP binding.</text>
</comment>
<keyword evidence="6" id="KW-0963">Cytoplasm</keyword>
<sequence length="347" mass="37927">MTALQLHRSSKNRVSETDPLQPICDRVAAVWPVQRWGSLRVVVGVSGGADSVCLVRTLAQMAGGASSNLIVAHYDHQTRDDSADDAAFVGEVARDLGLDFELGRSASRDPSRSEADLRGERYVFLDSVARRLGARYVAVAHNRDDQVETILHNILRGTGGNGARGIAPFRPLGEDLVLARPFLDVSRHSIESAMSAVGQSYRSDPTNAEPTWTRNWLRVELLPLLKAQFPQVDESLLRLGQNVGELQAAVDQMAAELESTAVRYEAGAVRIAVGPMRLTPEAVKVALLQGCWKRMAWPRGKMSHGHWKLLTQRMLGGGAQGKPLSFDLPGEVQVSVSNDEIVLTRRL</sequence>
<evidence type="ECO:0000256" key="6">
    <source>
        <dbReference type="HAMAP-Rule" id="MF_01161"/>
    </source>
</evidence>
<feature type="binding site" evidence="6">
    <location>
        <begin position="46"/>
        <end position="51"/>
    </location>
    <ligand>
        <name>ATP</name>
        <dbReference type="ChEBI" id="CHEBI:30616"/>
    </ligand>
</feature>
<evidence type="ECO:0000256" key="4">
    <source>
        <dbReference type="ARBA" id="ARBA00022840"/>
    </source>
</evidence>
<feature type="domain" description="tRNA(Ile)-lysidine/2-thiocytidine synthase N-terminal" evidence="7">
    <location>
        <begin position="41"/>
        <end position="219"/>
    </location>
</feature>
<evidence type="ECO:0000256" key="1">
    <source>
        <dbReference type="ARBA" id="ARBA00022598"/>
    </source>
</evidence>
<dbReference type="PANTHER" id="PTHR43033:SF1">
    <property type="entry name" value="TRNA(ILE)-LYSIDINE SYNTHASE-RELATED"/>
    <property type="match status" value="1"/>
</dbReference>
<protein>
    <recommendedName>
        <fullName evidence="6">tRNA(Ile)-lysidine synthase</fullName>
        <ecNumber evidence="6">6.3.4.19</ecNumber>
    </recommendedName>
    <alternativeName>
        <fullName evidence="6">tRNA(Ile)-2-lysyl-cytidine synthase</fullName>
    </alternativeName>
    <alternativeName>
        <fullName evidence="6">tRNA(Ile)-lysidine synthetase</fullName>
    </alternativeName>
</protein>
<dbReference type="SUPFAM" id="SSF52402">
    <property type="entry name" value="Adenine nucleotide alpha hydrolases-like"/>
    <property type="match status" value="1"/>
</dbReference>
<dbReference type="Gene3D" id="3.40.50.620">
    <property type="entry name" value="HUPs"/>
    <property type="match status" value="1"/>
</dbReference>
<dbReference type="GO" id="GO:0032267">
    <property type="term" value="F:tRNA(Ile)-lysidine synthase activity"/>
    <property type="evidence" value="ECO:0007669"/>
    <property type="project" value="UniProtKB-EC"/>
</dbReference>
<accession>A0A518J231</accession>
<dbReference type="InterPro" id="IPR012795">
    <property type="entry name" value="tRNA_Ile_lys_synt_N"/>
</dbReference>
<evidence type="ECO:0000259" key="7">
    <source>
        <dbReference type="Pfam" id="PF01171"/>
    </source>
</evidence>
<dbReference type="CDD" id="cd01992">
    <property type="entry name" value="TilS_N"/>
    <property type="match status" value="1"/>
</dbReference>
<dbReference type="PANTHER" id="PTHR43033">
    <property type="entry name" value="TRNA(ILE)-LYSIDINE SYNTHASE-RELATED"/>
    <property type="match status" value="1"/>
</dbReference>
<dbReference type="GO" id="GO:0006400">
    <property type="term" value="P:tRNA modification"/>
    <property type="evidence" value="ECO:0007669"/>
    <property type="project" value="UniProtKB-UniRule"/>
</dbReference>
<dbReference type="InterPro" id="IPR011063">
    <property type="entry name" value="TilS/TtcA_N"/>
</dbReference>
<evidence type="ECO:0000313" key="8">
    <source>
        <dbReference type="EMBL" id="QDV59386.1"/>
    </source>
</evidence>
<comment type="subcellular location">
    <subcellularLocation>
        <location evidence="6">Cytoplasm</location>
    </subcellularLocation>
</comment>
<comment type="similarity">
    <text evidence="6">Belongs to the tRNA(Ile)-lysidine synthase family.</text>
</comment>
<gene>
    <name evidence="6 8" type="primary">tilS</name>
    <name evidence="8" type="ORF">Mal33_54210</name>
</gene>
<keyword evidence="1 6" id="KW-0436">Ligase</keyword>
<dbReference type="InterPro" id="IPR014729">
    <property type="entry name" value="Rossmann-like_a/b/a_fold"/>
</dbReference>
<dbReference type="Proteomes" id="UP000316770">
    <property type="component" value="Chromosome"/>
</dbReference>
<dbReference type="EMBL" id="CP036318">
    <property type="protein sequence ID" value="QDV59386.1"/>
    <property type="molecule type" value="Genomic_DNA"/>
</dbReference>
<comment type="catalytic activity">
    <reaction evidence="5 6">
        <text>cytidine(34) in tRNA(Ile2) + L-lysine + ATP = lysidine(34) in tRNA(Ile2) + AMP + diphosphate + H(+)</text>
        <dbReference type="Rhea" id="RHEA:43744"/>
        <dbReference type="Rhea" id="RHEA-COMP:10625"/>
        <dbReference type="Rhea" id="RHEA-COMP:10670"/>
        <dbReference type="ChEBI" id="CHEBI:15378"/>
        <dbReference type="ChEBI" id="CHEBI:30616"/>
        <dbReference type="ChEBI" id="CHEBI:32551"/>
        <dbReference type="ChEBI" id="CHEBI:33019"/>
        <dbReference type="ChEBI" id="CHEBI:82748"/>
        <dbReference type="ChEBI" id="CHEBI:83665"/>
        <dbReference type="ChEBI" id="CHEBI:456215"/>
        <dbReference type="EC" id="6.3.4.19"/>
    </reaction>
</comment>
<dbReference type="HAMAP" id="MF_01161">
    <property type="entry name" value="tRNA_Ile_lys_synt"/>
    <property type="match status" value="1"/>
</dbReference>
<dbReference type="GO" id="GO:0005737">
    <property type="term" value="C:cytoplasm"/>
    <property type="evidence" value="ECO:0007669"/>
    <property type="project" value="UniProtKB-SubCell"/>
</dbReference>
<dbReference type="InterPro" id="IPR012094">
    <property type="entry name" value="tRNA_Ile_lys_synt"/>
</dbReference>
<evidence type="ECO:0000256" key="3">
    <source>
        <dbReference type="ARBA" id="ARBA00022741"/>
    </source>
</evidence>
<reference evidence="8 9" key="1">
    <citation type="submission" date="2019-02" db="EMBL/GenBank/DDBJ databases">
        <title>Deep-cultivation of Planctomycetes and their phenomic and genomic characterization uncovers novel biology.</title>
        <authorList>
            <person name="Wiegand S."/>
            <person name="Jogler M."/>
            <person name="Boedeker C."/>
            <person name="Pinto D."/>
            <person name="Vollmers J."/>
            <person name="Rivas-Marin E."/>
            <person name="Kohn T."/>
            <person name="Peeters S.H."/>
            <person name="Heuer A."/>
            <person name="Rast P."/>
            <person name="Oberbeckmann S."/>
            <person name="Bunk B."/>
            <person name="Jeske O."/>
            <person name="Meyerdierks A."/>
            <person name="Storesund J.E."/>
            <person name="Kallscheuer N."/>
            <person name="Luecker S."/>
            <person name="Lage O.M."/>
            <person name="Pohl T."/>
            <person name="Merkel B.J."/>
            <person name="Hornburger P."/>
            <person name="Mueller R.-W."/>
            <person name="Bruemmer F."/>
            <person name="Labrenz M."/>
            <person name="Spormann A.M."/>
            <person name="Op den Camp H."/>
            <person name="Overmann J."/>
            <person name="Amann R."/>
            <person name="Jetten M.S.M."/>
            <person name="Mascher T."/>
            <person name="Medema M.H."/>
            <person name="Devos D.P."/>
            <person name="Kaster A.-K."/>
            <person name="Ovreas L."/>
            <person name="Rohde M."/>
            <person name="Galperin M.Y."/>
            <person name="Jogler C."/>
        </authorList>
    </citation>
    <scope>NUCLEOTIDE SEQUENCE [LARGE SCALE GENOMIC DNA]</scope>
    <source>
        <strain evidence="8 9">Mal33</strain>
    </source>
</reference>
<dbReference type="NCBIfam" id="TIGR02432">
    <property type="entry name" value="lysidine_TilS_N"/>
    <property type="match status" value="1"/>
</dbReference>
<keyword evidence="3 6" id="KW-0547">Nucleotide-binding</keyword>